<dbReference type="CDD" id="cd12148">
    <property type="entry name" value="fungal_TF_MHR"/>
    <property type="match status" value="1"/>
</dbReference>
<evidence type="ECO:0000313" key="7">
    <source>
        <dbReference type="EMBL" id="KAJ7667267.1"/>
    </source>
</evidence>
<dbReference type="AlphaFoldDB" id="A0AAD7CWW1"/>
<keyword evidence="4" id="KW-0804">Transcription</keyword>
<comment type="caution">
    <text evidence="7">The sequence shown here is derived from an EMBL/GenBank/DDBJ whole genome shotgun (WGS) entry which is preliminary data.</text>
</comment>
<dbReference type="InterPro" id="IPR001138">
    <property type="entry name" value="Zn2Cys6_DnaBD"/>
</dbReference>
<reference evidence="7" key="1">
    <citation type="submission" date="2023-03" db="EMBL/GenBank/DDBJ databases">
        <title>Massive genome expansion in bonnet fungi (Mycena s.s.) driven by repeated elements and novel gene families across ecological guilds.</title>
        <authorList>
            <consortium name="Lawrence Berkeley National Laboratory"/>
            <person name="Harder C.B."/>
            <person name="Miyauchi S."/>
            <person name="Viragh M."/>
            <person name="Kuo A."/>
            <person name="Thoen E."/>
            <person name="Andreopoulos B."/>
            <person name="Lu D."/>
            <person name="Skrede I."/>
            <person name="Drula E."/>
            <person name="Henrissat B."/>
            <person name="Morin E."/>
            <person name="Kohler A."/>
            <person name="Barry K."/>
            <person name="LaButti K."/>
            <person name="Morin E."/>
            <person name="Salamov A."/>
            <person name="Lipzen A."/>
            <person name="Mereny Z."/>
            <person name="Hegedus B."/>
            <person name="Baldrian P."/>
            <person name="Stursova M."/>
            <person name="Weitz H."/>
            <person name="Taylor A."/>
            <person name="Grigoriev I.V."/>
            <person name="Nagy L.G."/>
            <person name="Martin F."/>
            <person name="Kauserud H."/>
        </authorList>
    </citation>
    <scope>NUCLEOTIDE SEQUENCE</scope>
    <source>
        <strain evidence="7">CBHHK067</strain>
    </source>
</reference>
<dbReference type="Gene3D" id="4.10.240.10">
    <property type="entry name" value="Zn(2)-C6 fungal-type DNA-binding domain"/>
    <property type="match status" value="1"/>
</dbReference>
<comment type="subcellular location">
    <subcellularLocation>
        <location evidence="1">Nucleus</location>
    </subcellularLocation>
</comment>
<dbReference type="Proteomes" id="UP001221757">
    <property type="component" value="Unassembled WGS sequence"/>
</dbReference>
<dbReference type="InterPro" id="IPR050815">
    <property type="entry name" value="TF_fung"/>
</dbReference>
<evidence type="ECO:0000256" key="3">
    <source>
        <dbReference type="ARBA" id="ARBA00023015"/>
    </source>
</evidence>
<proteinExistence type="predicted"/>
<dbReference type="PANTHER" id="PTHR47338:SF29">
    <property type="entry name" value="ZN(2)-C6 FUNGAL-TYPE DOMAIN-CONTAINING PROTEIN"/>
    <property type="match status" value="1"/>
</dbReference>
<dbReference type="PANTHER" id="PTHR47338">
    <property type="entry name" value="ZN(II)2CYS6 TRANSCRIPTION FACTOR (EUROFUNG)-RELATED"/>
    <property type="match status" value="1"/>
</dbReference>
<organism evidence="7 8">
    <name type="scientific">Mycena rosella</name>
    <name type="common">Pink bonnet</name>
    <name type="synonym">Agaricus rosellus</name>
    <dbReference type="NCBI Taxonomy" id="1033263"/>
    <lineage>
        <taxon>Eukaryota</taxon>
        <taxon>Fungi</taxon>
        <taxon>Dikarya</taxon>
        <taxon>Basidiomycota</taxon>
        <taxon>Agaricomycotina</taxon>
        <taxon>Agaricomycetes</taxon>
        <taxon>Agaricomycetidae</taxon>
        <taxon>Agaricales</taxon>
        <taxon>Marasmiineae</taxon>
        <taxon>Mycenaceae</taxon>
        <taxon>Mycena</taxon>
    </lineage>
</organism>
<evidence type="ECO:0000256" key="5">
    <source>
        <dbReference type="ARBA" id="ARBA00023242"/>
    </source>
</evidence>
<dbReference type="PROSITE" id="PS50048">
    <property type="entry name" value="ZN2_CY6_FUNGAL_2"/>
    <property type="match status" value="1"/>
</dbReference>
<dbReference type="CDD" id="cd00067">
    <property type="entry name" value="GAL4"/>
    <property type="match status" value="1"/>
</dbReference>
<feature type="domain" description="Zn(2)-C6 fungal-type" evidence="6">
    <location>
        <begin position="23"/>
        <end position="57"/>
    </location>
</feature>
<keyword evidence="8" id="KW-1185">Reference proteome</keyword>
<evidence type="ECO:0000256" key="2">
    <source>
        <dbReference type="ARBA" id="ARBA00022723"/>
    </source>
</evidence>
<dbReference type="GO" id="GO:0008270">
    <property type="term" value="F:zinc ion binding"/>
    <property type="evidence" value="ECO:0007669"/>
    <property type="project" value="InterPro"/>
</dbReference>
<protein>
    <recommendedName>
        <fullName evidence="6">Zn(2)-C6 fungal-type domain-containing protein</fullName>
    </recommendedName>
</protein>
<dbReference type="EMBL" id="JARKIE010000203">
    <property type="protein sequence ID" value="KAJ7667267.1"/>
    <property type="molecule type" value="Genomic_DNA"/>
</dbReference>
<evidence type="ECO:0000256" key="4">
    <source>
        <dbReference type="ARBA" id="ARBA00023163"/>
    </source>
</evidence>
<evidence type="ECO:0000313" key="8">
    <source>
        <dbReference type="Proteomes" id="UP001221757"/>
    </source>
</evidence>
<sequence length="531" mass="56995">MTDSAAGYSESSSINPIHRGPKACNNCRRRKIKCDSARPICNQCRLRPPRSREPCDYPRPESLLHESPMQMLETIHAMRARIEELEYLSPPDPSRVYLDQPYVSRGSGTPDIPDFGALSLTNRRAPIDMQEPPPALIANLVDTFVGRFADSGYFFIDPLQFRGSALLPLPFGHRDRPSAALLSAVYLWGSVLSHVTPRAPYTAAAFLPCVLHNIPQDLAVIDGNPQLVLEIIQAEVLLSLYYLHTACPAQGRYHSSVAASIALSADLQLIRSPQQSAAYPPFALRAPLLPRPGNAADEAVRINAFWAVVITNNFWVGAEGSPAAIPYGIAIDTPWPGSPSGGATISKFLNGNDGNGSSPVALLAKASILLERIIAFSTRAVGPPDPTALASLDRRLHTFQATLPSLPGSQTLVLIHALVDVSIVRLHAPYVRSTDSARAKCLAAASRVVTGLGAMNIVHGAQKTDPMFGPVYSAVASVYMNEIAAGGLQVRDLEAGLGSLMSTMASLAVYSPIIDRCFTDMRAVYSGMAGI</sequence>
<keyword evidence="2" id="KW-0479">Metal-binding</keyword>
<dbReference type="GO" id="GO:0000981">
    <property type="term" value="F:DNA-binding transcription factor activity, RNA polymerase II-specific"/>
    <property type="evidence" value="ECO:0007669"/>
    <property type="project" value="InterPro"/>
</dbReference>
<dbReference type="GO" id="GO:0005634">
    <property type="term" value="C:nucleus"/>
    <property type="evidence" value="ECO:0007669"/>
    <property type="project" value="UniProtKB-SubCell"/>
</dbReference>
<dbReference type="Pfam" id="PF00172">
    <property type="entry name" value="Zn_clus"/>
    <property type="match status" value="1"/>
</dbReference>
<dbReference type="SMART" id="SM00066">
    <property type="entry name" value="GAL4"/>
    <property type="match status" value="1"/>
</dbReference>
<evidence type="ECO:0000259" key="6">
    <source>
        <dbReference type="PROSITE" id="PS50048"/>
    </source>
</evidence>
<keyword evidence="5" id="KW-0539">Nucleus</keyword>
<dbReference type="SUPFAM" id="SSF57701">
    <property type="entry name" value="Zn2/Cys6 DNA-binding domain"/>
    <property type="match status" value="1"/>
</dbReference>
<keyword evidence="3" id="KW-0805">Transcription regulation</keyword>
<gene>
    <name evidence="7" type="ORF">B0H17DRAFT_1336141</name>
</gene>
<accession>A0AAD7CWW1</accession>
<dbReference type="InterPro" id="IPR036864">
    <property type="entry name" value="Zn2-C6_fun-type_DNA-bd_sf"/>
</dbReference>
<evidence type="ECO:0000256" key="1">
    <source>
        <dbReference type="ARBA" id="ARBA00004123"/>
    </source>
</evidence>
<name>A0AAD7CWW1_MYCRO</name>